<comment type="caution">
    <text evidence="3">The sequence shown here is derived from an EMBL/GenBank/DDBJ whole genome shotgun (WGS) entry which is preliminary data.</text>
</comment>
<keyword evidence="4" id="KW-1185">Reference proteome</keyword>
<dbReference type="Pfam" id="PF13145">
    <property type="entry name" value="Rotamase_2"/>
    <property type="match status" value="1"/>
</dbReference>
<name>A0A7X0JTB5_9GAMM</name>
<dbReference type="PROSITE" id="PS51257">
    <property type="entry name" value="PROKAR_LIPOPROTEIN"/>
    <property type="match status" value="1"/>
</dbReference>
<evidence type="ECO:0000313" key="4">
    <source>
        <dbReference type="Proteomes" id="UP000528457"/>
    </source>
</evidence>
<protein>
    <recommendedName>
        <fullName evidence="2">PpiC domain-containing protein</fullName>
    </recommendedName>
</protein>
<proteinExistence type="predicted"/>
<dbReference type="InParanoid" id="A0A7X0JTB5"/>
<feature type="chain" id="PRO_5030631285" description="PpiC domain-containing protein" evidence="1">
    <location>
        <begin position="24"/>
        <end position="272"/>
    </location>
</feature>
<accession>A0A7X0JTB5</accession>
<dbReference type="InterPro" id="IPR027304">
    <property type="entry name" value="Trigger_fact/SurA_dom_sf"/>
</dbReference>
<evidence type="ECO:0000256" key="1">
    <source>
        <dbReference type="SAM" id="SignalP"/>
    </source>
</evidence>
<keyword evidence="1" id="KW-0732">Signal</keyword>
<dbReference type="RefSeq" id="WP_166847374.1">
    <property type="nucleotide sequence ID" value="NZ_JAAONY010000002.1"/>
</dbReference>
<organism evidence="3 4">
    <name type="scientific">Pseudoteredinibacter isoporae</name>
    <dbReference type="NCBI Taxonomy" id="570281"/>
    <lineage>
        <taxon>Bacteria</taxon>
        <taxon>Pseudomonadati</taxon>
        <taxon>Pseudomonadota</taxon>
        <taxon>Gammaproteobacteria</taxon>
        <taxon>Cellvibrionales</taxon>
        <taxon>Cellvibrionaceae</taxon>
        <taxon>Pseudoteredinibacter</taxon>
    </lineage>
</organism>
<evidence type="ECO:0000259" key="2">
    <source>
        <dbReference type="Pfam" id="PF13145"/>
    </source>
</evidence>
<dbReference type="AlphaFoldDB" id="A0A7X0JTB5"/>
<evidence type="ECO:0000313" key="3">
    <source>
        <dbReference type="EMBL" id="MBB6521859.1"/>
    </source>
</evidence>
<dbReference type="Proteomes" id="UP000528457">
    <property type="component" value="Unassembled WGS sequence"/>
</dbReference>
<dbReference type="EMBL" id="JACHHT010000002">
    <property type="protein sequence ID" value="MBB6521859.1"/>
    <property type="molecule type" value="Genomic_DNA"/>
</dbReference>
<feature type="domain" description="PpiC" evidence="2">
    <location>
        <begin position="119"/>
        <end position="239"/>
    </location>
</feature>
<feature type="signal peptide" evidence="1">
    <location>
        <begin position="1"/>
        <end position="23"/>
    </location>
</feature>
<dbReference type="SUPFAM" id="SSF109998">
    <property type="entry name" value="Triger factor/SurA peptide-binding domain-like"/>
    <property type="match status" value="1"/>
</dbReference>
<gene>
    <name evidence="3" type="ORF">HNR48_002144</name>
</gene>
<reference evidence="3 4" key="1">
    <citation type="submission" date="2020-08" db="EMBL/GenBank/DDBJ databases">
        <title>Genomic Encyclopedia of Type Strains, Phase IV (KMG-IV): sequencing the most valuable type-strain genomes for metagenomic binning, comparative biology and taxonomic classification.</title>
        <authorList>
            <person name="Goeker M."/>
        </authorList>
    </citation>
    <scope>NUCLEOTIDE SEQUENCE [LARGE SCALE GENOMIC DNA]</scope>
    <source>
        <strain evidence="3 4">DSM 22368</strain>
    </source>
</reference>
<sequence>MAIRAKRLPLTACVFGLFLGACAEKQEPFIAKVGNSTITQAQLDMTLAKAYGPNYRSIVSADARANALDSLVRMRALADAQLAKMDKQELAQLELEVERYREERLVETYLQEYKMGTPPSAAEVEAYYQSNIDRFTAPDSYHYEILQFNGVVDEQDLGEQLQTLSSQASRESWQQDSLPESLRHLQSSTATTPVSARVRNVLSRLSPGETSSLVYIDNVPKLFRLISKNDGERQSLASATREIQRALTVQSIKDSAKEASDQVLADLKVEYK</sequence>
<dbReference type="GO" id="GO:0003755">
    <property type="term" value="F:peptidyl-prolyl cis-trans isomerase activity"/>
    <property type="evidence" value="ECO:0007669"/>
    <property type="project" value="InterPro"/>
</dbReference>
<dbReference type="InterPro" id="IPR000297">
    <property type="entry name" value="PPIase_PpiC"/>
</dbReference>